<feature type="compositionally biased region" description="Basic residues" evidence="2">
    <location>
        <begin position="480"/>
        <end position="493"/>
    </location>
</feature>
<dbReference type="Gene3D" id="3.40.50.300">
    <property type="entry name" value="P-loop containing nucleotide triphosphate hydrolases"/>
    <property type="match status" value="1"/>
</dbReference>
<dbReference type="PANTHER" id="PTHR32046:SF11">
    <property type="entry name" value="IMMUNE-ASSOCIATED NUCLEOTIDE-BINDING PROTEIN 10-LIKE"/>
    <property type="match status" value="1"/>
</dbReference>
<dbReference type="Proteomes" id="UP000823561">
    <property type="component" value="Chromosome 2"/>
</dbReference>
<evidence type="ECO:0000256" key="2">
    <source>
        <dbReference type="SAM" id="MobiDB-lite"/>
    </source>
</evidence>
<evidence type="ECO:0000313" key="3">
    <source>
        <dbReference type="EMBL" id="KAG5285089.1"/>
    </source>
</evidence>
<organism evidence="3 4">
    <name type="scientific">Alosa alosa</name>
    <name type="common">allis shad</name>
    <dbReference type="NCBI Taxonomy" id="278164"/>
    <lineage>
        <taxon>Eukaryota</taxon>
        <taxon>Metazoa</taxon>
        <taxon>Chordata</taxon>
        <taxon>Craniata</taxon>
        <taxon>Vertebrata</taxon>
        <taxon>Euteleostomi</taxon>
        <taxon>Actinopterygii</taxon>
        <taxon>Neopterygii</taxon>
        <taxon>Teleostei</taxon>
        <taxon>Clupei</taxon>
        <taxon>Clupeiformes</taxon>
        <taxon>Clupeoidei</taxon>
        <taxon>Clupeidae</taxon>
        <taxon>Alosa</taxon>
    </lineage>
</organism>
<protein>
    <recommendedName>
        <fullName evidence="5">AIG1-type G domain-containing protein</fullName>
    </recommendedName>
</protein>
<evidence type="ECO:0008006" key="5">
    <source>
        <dbReference type="Google" id="ProtNLM"/>
    </source>
</evidence>
<keyword evidence="4" id="KW-1185">Reference proteome</keyword>
<evidence type="ECO:0000256" key="1">
    <source>
        <dbReference type="SAM" id="Coils"/>
    </source>
</evidence>
<dbReference type="PANTHER" id="PTHR32046">
    <property type="entry name" value="G DOMAIN-CONTAINING PROTEIN"/>
    <property type="match status" value="1"/>
</dbReference>
<dbReference type="InterPro" id="IPR027417">
    <property type="entry name" value="P-loop_NTPase"/>
</dbReference>
<comment type="caution">
    <text evidence="3">The sequence shown here is derived from an EMBL/GenBank/DDBJ whole genome shotgun (WGS) entry which is preliminary data.</text>
</comment>
<sequence>MVNYMLGVKWEDRVWFKISEKDKNKSQTESQTTVITVYELFLETCPSCLRIIDTPGYGATDGFEFDQQIPKDLQVLFRSEDGIHEVEAVGLVVKASQNRLTFFQRYIFDAILSLFGKDIEKNIVILSTHSDSVPTANIINALKEAGVPFAIDGEPLIFTFNNRQSETYKEDQEDFFKSCWNLGYKSMKTFFKVLEDFETTELKMTEGVLRERKRLEAIVYNLQDAIKMEELKQNMLKQTQRALKKNKNKIGNNENFTYEVDEPYKDVVPIKSSWWHLTKSAMCCTVCEENCHYPGCWWVKDLSWCSVMKDGHCTVCTNKCPVSAHVKQRKIYVPKTRKAIKVAHDLMQQYEQHVDAKKALEKELKDTKDKKLKLLEDAYQCIMELEKIALKLDSFSTIDQLDFLIEKMRETGDAEKVKTLEKLSKQYEDSYKKRRGYLKTGLDKISECYSASRSHVSGKPTPEESPPFPHMDSSANARIQKGKKHRKRKKKRS</sequence>
<gene>
    <name evidence="3" type="ORF">AALO_G00033960</name>
</gene>
<dbReference type="AlphaFoldDB" id="A0AAV6HDE0"/>
<feature type="coiled-coil region" evidence="1">
    <location>
        <begin position="343"/>
        <end position="377"/>
    </location>
</feature>
<accession>A0AAV6HDE0</accession>
<evidence type="ECO:0000313" key="4">
    <source>
        <dbReference type="Proteomes" id="UP000823561"/>
    </source>
</evidence>
<proteinExistence type="predicted"/>
<reference evidence="3" key="1">
    <citation type="submission" date="2020-10" db="EMBL/GenBank/DDBJ databases">
        <title>Chromosome-scale genome assembly of the Allis shad, Alosa alosa.</title>
        <authorList>
            <person name="Margot Z."/>
            <person name="Christophe K."/>
            <person name="Cabau C."/>
            <person name="Louis A."/>
            <person name="Berthelot C."/>
            <person name="Parey E."/>
            <person name="Roest Crollius H."/>
            <person name="Montfort J."/>
            <person name="Robinson-Rechavi M."/>
            <person name="Bucao C."/>
            <person name="Bouchez O."/>
            <person name="Gislard M."/>
            <person name="Lluch J."/>
            <person name="Milhes M."/>
            <person name="Lampietro C."/>
            <person name="Lopez Roques C."/>
            <person name="Donnadieu C."/>
            <person name="Braasch I."/>
            <person name="Desvignes T."/>
            <person name="Postlethwait J."/>
            <person name="Bobe J."/>
            <person name="Guiguen Y."/>
        </authorList>
    </citation>
    <scope>NUCLEOTIDE SEQUENCE</scope>
    <source>
        <strain evidence="3">M-15738</strain>
        <tissue evidence="3">Blood</tissue>
    </source>
</reference>
<dbReference type="EMBL" id="JADWDJ010000002">
    <property type="protein sequence ID" value="KAG5285089.1"/>
    <property type="molecule type" value="Genomic_DNA"/>
</dbReference>
<name>A0AAV6HDE0_9TELE</name>
<dbReference type="SUPFAM" id="SSF52540">
    <property type="entry name" value="P-loop containing nucleoside triphosphate hydrolases"/>
    <property type="match status" value="1"/>
</dbReference>
<feature type="region of interest" description="Disordered" evidence="2">
    <location>
        <begin position="451"/>
        <end position="493"/>
    </location>
</feature>
<keyword evidence="1" id="KW-0175">Coiled coil</keyword>